<organism evidence="3 4">
    <name type="scientific">Corynebacterium doosanense CAU 212 = DSM 45436</name>
    <dbReference type="NCBI Taxonomy" id="558173"/>
    <lineage>
        <taxon>Bacteria</taxon>
        <taxon>Bacillati</taxon>
        <taxon>Actinomycetota</taxon>
        <taxon>Actinomycetes</taxon>
        <taxon>Mycobacteriales</taxon>
        <taxon>Corynebacteriaceae</taxon>
        <taxon>Corynebacterium</taxon>
    </lineage>
</organism>
<proteinExistence type="predicted"/>
<dbReference type="Proteomes" id="UP000029914">
    <property type="component" value="Chromosome"/>
</dbReference>
<keyword evidence="2" id="KW-0812">Transmembrane</keyword>
<dbReference type="EMBL" id="CP006764">
    <property type="protein sequence ID" value="AIT59944.1"/>
    <property type="molecule type" value="Genomic_DNA"/>
</dbReference>
<keyword evidence="2" id="KW-0472">Membrane</keyword>
<dbReference type="RefSeq" id="WP_018022318.1">
    <property type="nucleotide sequence ID" value="NZ_AQUX01000007.1"/>
</dbReference>
<sequence>MEVWTFHHPEQGTIEVERGTDDEFRECYSSWPEAPGTAGDEEMGNALRAKQGKSPLRLQVTVNGEVRRRLRSVPTGRVPLQRHVGEKLSSVSSATVHRDKPHLHIQSNWRDDILAIDYREGPDIVEFDPPPGSRGEARKQAMESSSFKRVAIPLATGLGRAGWALSVIILGPLVARLIGWLLSFLPDWELPPLPPLPQVSLPLPQFPQPPQVSLPVPAWPSISVPEPPEWVLFLLEYSKVWIPVVIGIVFGIVALRNHRRSERKKQEWQEETRIDAPSTEPRAKITPPASTGAPACPTGRNAAG</sequence>
<dbReference type="eggNOG" id="ENOG5033V6Y">
    <property type="taxonomic scope" value="Bacteria"/>
</dbReference>
<evidence type="ECO:0000313" key="4">
    <source>
        <dbReference type="Proteomes" id="UP000029914"/>
    </source>
</evidence>
<feature type="transmembrane region" description="Helical" evidence="2">
    <location>
        <begin position="230"/>
        <end position="255"/>
    </location>
</feature>
<evidence type="ECO:0000256" key="2">
    <source>
        <dbReference type="SAM" id="Phobius"/>
    </source>
</evidence>
<dbReference type="KEGG" id="cdo:CDOO_00355"/>
<dbReference type="AlphaFoldDB" id="A0A097ICU3"/>
<dbReference type="HOGENOM" id="CLU_857157_0_0_11"/>
<name>A0A097ICU3_9CORY</name>
<reference evidence="3 4" key="1">
    <citation type="submission" date="2013-09" db="EMBL/GenBank/DDBJ databases">
        <title>Complete genome sequence of Corynebacterium doosanense CAU 212(T) (=DSM 45436(T)), isolated from activated sludge.</title>
        <authorList>
            <person name="Schaffert L."/>
            <person name="Albersmeier A."/>
            <person name="Kalinowski J."/>
            <person name="Ruckert C."/>
        </authorList>
    </citation>
    <scope>NUCLEOTIDE SEQUENCE [LARGE SCALE GENOMIC DNA]</scope>
    <source>
        <strain evidence="3 4">CAU 212</strain>
    </source>
</reference>
<protein>
    <submittedName>
        <fullName evidence="3">Uncharacterized protein</fullName>
    </submittedName>
</protein>
<dbReference type="STRING" id="558173.CDOO_00355"/>
<feature type="compositionally biased region" description="Basic and acidic residues" evidence="1">
    <location>
        <begin position="264"/>
        <end position="274"/>
    </location>
</feature>
<evidence type="ECO:0000313" key="3">
    <source>
        <dbReference type="EMBL" id="AIT59944.1"/>
    </source>
</evidence>
<feature type="region of interest" description="Disordered" evidence="1">
    <location>
        <begin position="264"/>
        <end position="304"/>
    </location>
</feature>
<accession>A0A097ICU3</accession>
<feature type="transmembrane region" description="Helical" evidence="2">
    <location>
        <begin position="163"/>
        <end position="185"/>
    </location>
</feature>
<keyword evidence="4" id="KW-1185">Reference proteome</keyword>
<gene>
    <name evidence="3" type="ORF">CDOO_00355</name>
</gene>
<keyword evidence="2" id="KW-1133">Transmembrane helix</keyword>
<evidence type="ECO:0000256" key="1">
    <source>
        <dbReference type="SAM" id="MobiDB-lite"/>
    </source>
</evidence>